<evidence type="ECO:0000256" key="4">
    <source>
        <dbReference type="PIRSR" id="PIRSR005902-1"/>
    </source>
</evidence>
<dbReference type="PANTHER" id="PTHR46124">
    <property type="entry name" value="D-AMINOACYL-TRNA DEACYLASE"/>
    <property type="match status" value="1"/>
</dbReference>
<accession>A0A1G7I752</accession>
<dbReference type="GO" id="GO:0046872">
    <property type="term" value="F:metal ion binding"/>
    <property type="evidence" value="ECO:0007669"/>
    <property type="project" value="UniProtKB-KW"/>
</dbReference>
<dbReference type="InterPro" id="IPR032466">
    <property type="entry name" value="Metal_Hydrolase"/>
</dbReference>
<name>A0A1G7I752_CHIFI</name>
<proteinExistence type="inferred from homology"/>
<keyword evidence="2 4" id="KW-0479">Metal-binding</keyword>
<dbReference type="PANTHER" id="PTHR46124:SF4">
    <property type="entry name" value="HYDROLASE TATD"/>
    <property type="match status" value="1"/>
</dbReference>
<sequence>MNWIDTHAHLYGEEFSADRTVMVERALAAGVSRLYLPNIDSSSIEGMLALEAQFPDNCFAMMGVHPCYINENVEQELSVVREWLAKRPFKAIGEIGLDFYWDTTYREQQYHAFRSQLELAREYNLPVAIHSRESTRECIDEVKALQDGRLSGVFHCFSGTLEEAKEIIDLGFYLGIGGVVTFKKSGLDKILEDIDLQYVVLETDAPYLAPVPYRGKRNESAYIPLIGEKIADVKNLKIADVAAMTTNNALKLFKTH</sequence>
<dbReference type="Pfam" id="PF01026">
    <property type="entry name" value="TatD_DNase"/>
    <property type="match status" value="1"/>
</dbReference>
<organism evidence="5 6">
    <name type="scientific">Chitinophaga filiformis</name>
    <name type="common">Myxococcus filiformis</name>
    <name type="synonym">Flexibacter filiformis</name>
    <dbReference type="NCBI Taxonomy" id="104663"/>
    <lineage>
        <taxon>Bacteria</taxon>
        <taxon>Pseudomonadati</taxon>
        <taxon>Bacteroidota</taxon>
        <taxon>Chitinophagia</taxon>
        <taxon>Chitinophagales</taxon>
        <taxon>Chitinophagaceae</taxon>
        <taxon>Chitinophaga</taxon>
    </lineage>
</organism>
<feature type="binding site" evidence="4">
    <location>
        <position position="130"/>
    </location>
    <ligand>
        <name>a divalent metal cation</name>
        <dbReference type="ChEBI" id="CHEBI:60240"/>
        <label>2</label>
    </ligand>
</feature>
<feature type="binding site" evidence="4">
    <location>
        <position position="7"/>
    </location>
    <ligand>
        <name>a divalent metal cation</name>
        <dbReference type="ChEBI" id="CHEBI:60240"/>
        <label>1</label>
    </ligand>
</feature>
<comment type="similarity">
    <text evidence="1">Belongs to the metallo-dependent hydrolases superfamily. TatD-type hydrolase family.</text>
</comment>
<dbReference type="CDD" id="cd01310">
    <property type="entry name" value="TatD_DNAse"/>
    <property type="match status" value="1"/>
</dbReference>
<gene>
    <name evidence="5" type="ORF">SAMN04488121_101739</name>
</gene>
<dbReference type="PIRSF" id="PIRSF005902">
    <property type="entry name" value="DNase_TatD"/>
    <property type="match status" value="1"/>
</dbReference>
<feature type="binding site" evidence="4">
    <location>
        <position position="155"/>
    </location>
    <ligand>
        <name>a divalent metal cation</name>
        <dbReference type="ChEBI" id="CHEBI:60240"/>
        <label>2</label>
    </ligand>
</feature>
<dbReference type="EMBL" id="FNBN01000001">
    <property type="protein sequence ID" value="SDF08428.1"/>
    <property type="molecule type" value="Genomic_DNA"/>
</dbReference>
<evidence type="ECO:0000256" key="2">
    <source>
        <dbReference type="ARBA" id="ARBA00022723"/>
    </source>
</evidence>
<feature type="binding site" evidence="4">
    <location>
        <position position="204"/>
    </location>
    <ligand>
        <name>a divalent metal cation</name>
        <dbReference type="ChEBI" id="CHEBI:60240"/>
        <label>1</label>
    </ligand>
</feature>
<dbReference type="OrthoDB" id="9810005at2"/>
<evidence type="ECO:0000256" key="1">
    <source>
        <dbReference type="ARBA" id="ARBA00009275"/>
    </source>
</evidence>
<keyword evidence="3" id="KW-0378">Hydrolase</keyword>
<dbReference type="Gene3D" id="3.20.20.140">
    <property type="entry name" value="Metal-dependent hydrolases"/>
    <property type="match status" value="1"/>
</dbReference>
<dbReference type="NCBIfam" id="TIGR00010">
    <property type="entry name" value="YchF/TatD family DNA exonuclease"/>
    <property type="match status" value="1"/>
</dbReference>
<dbReference type="FunFam" id="3.20.20.140:FF:000005">
    <property type="entry name" value="TatD family hydrolase"/>
    <property type="match status" value="1"/>
</dbReference>
<protein>
    <submittedName>
        <fullName evidence="5">TatD DNase family protein</fullName>
    </submittedName>
</protein>
<reference evidence="5 6" key="1">
    <citation type="submission" date="2016-10" db="EMBL/GenBank/DDBJ databases">
        <authorList>
            <person name="de Groot N.N."/>
        </authorList>
    </citation>
    <scope>NUCLEOTIDE SEQUENCE [LARGE SCALE GENOMIC DNA]</scope>
    <source>
        <strain evidence="5 6">DSM 527</strain>
    </source>
</reference>
<dbReference type="AlphaFoldDB" id="A0A1G7I752"/>
<dbReference type="GO" id="GO:0016788">
    <property type="term" value="F:hydrolase activity, acting on ester bonds"/>
    <property type="evidence" value="ECO:0007669"/>
    <property type="project" value="InterPro"/>
</dbReference>
<dbReference type="InterPro" id="IPR015991">
    <property type="entry name" value="TatD/YcfH-like"/>
</dbReference>
<evidence type="ECO:0000256" key="3">
    <source>
        <dbReference type="ARBA" id="ARBA00022801"/>
    </source>
</evidence>
<dbReference type="GO" id="GO:0005829">
    <property type="term" value="C:cytosol"/>
    <property type="evidence" value="ECO:0007669"/>
    <property type="project" value="TreeGrafter"/>
</dbReference>
<dbReference type="InterPro" id="IPR001130">
    <property type="entry name" value="TatD-like"/>
</dbReference>
<feature type="binding site" evidence="4">
    <location>
        <position position="9"/>
    </location>
    <ligand>
        <name>a divalent metal cation</name>
        <dbReference type="ChEBI" id="CHEBI:60240"/>
        <label>1</label>
    </ligand>
</feature>
<dbReference type="GO" id="GO:0004536">
    <property type="term" value="F:DNA nuclease activity"/>
    <property type="evidence" value="ECO:0007669"/>
    <property type="project" value="InterPro"/>
</dbReference>
<evidence type="ECO:0000313" key="6">
    <source>
        <dbReference type="Proteomes" id="UP000199045"/>
    </source>
</evidence>
<feature type="binding site" evidence="4">
    <location>
        <position position="94"/>
    </location>
    <ligand>
        <name>a divalent metal cation</name>
        <dbReference type="ChEBI" id="CHEBI:60240"/>
        <label>1</label>
    </ligand>
</feature>
<dbReference type="SUPFAM" id="SSF51556">
    <property type="entry name" value="Metallo-dependent hydrolases"/>
    <property type="match status" value="1"/>
</dbReference>
<dbReference type="Proteomes" id="UP000199045">
    <property type="component" value="Unassembled WGS sequence"/>
</dbReference>
<dbReference type="STRING" id="104663.SAMN04488121_101739"/>
<dbReference type="RefSeq" id="WP_089828863.1">
    <property type="nucleotide sequence ID" value="NZ_FNBN01000001.1"/>
</dbReference>
<evidence type="ECO:0000313" key="5">
    <source>
        <dbReference type="EMBL" id="SDF08428.1"/>
    </source>
</evidence>